<feature type="transmembrane region" description="Helical" evidence="1">
    <location>
        <begin position="30"/>
        <end position="48"/>
    </location>
</feature>
<sequence length="74" mass="8418">MLKALHISLALIVVCLSVYGFMTGNQEISYYMLLFMGLMCLVMGISQYKEKRKSMAVILFVTSFFVLFVSIYTA</sequence>
<dbReference type="STRING" id="361279.SAMN05421663_105299"/>
<keyword evidence="3" id="KW-1185">Reference proteome</keyword>
<keyword evidence="1" id="KW-0812">Transmembrane</keyword>
<dbReference type="InterPro" id="IPR025018">
    <property type="entry name" value="DUF3953"/>
</dbReference>
<accession>A0A1G6R0A9</accession>
<evidence type="ECO:0000256" key="1">
    <source>
        <dbReference type="SAM" id="Phobius"/>
    </source>
</evidence>
<gene>
    <name evidence="2" type="ORF">SAMN05421663_105299</name>
</gene>
<proteinExistence type="predicted"/>
<evidence type="ECO:0000313" key="2">
    <source>
        <dbReference type="EMBL" id="SDC98069.1"/>
    </source>
</evidence>
<dbReference type="OrthoDB" id="2456396at2"/>
<protein>
    <recommendedName>
        <fullName evidence="4">DUF3953 domain-containing protein</fullName>
    </recommendedName>
</protein>
<name>A0A1G6R0A9_9BACI</name>
<dbReference type="EMBL" id="FMZB01000005">
    <property type="protein sequence ID" value="SDC98069.1"/>
    <property type="molecule type" value="Genomic_DNA"/>
</dbReference>
<evidence type="ECO:0000313" key="3">
    <source>
        <dbReference type="Proteomes" id="UP000198666"/>
    </source>
</evidence>
<keyword evidence="1" id="KW-1133">Transmembrane helix</keyword>
<dbReference type="AlphaFoldDB" id="A0A1G6R0A9"/>
<dbReference type="Pfam" id="PF13129">
    <property type="entry name" value="DUF3953"/>
    <property type="match status" value="1"/>
</dbReference>
<dbReference type="RefSeq" id="WP_093727371.1">
    <property type="nucleotide sequence ID" value="NZ_FMZB01000005.1"/>
</dbReference>
<organism evidence="2 3">
    <name type="scientific">Terribacillus halophilus</name>
    <dbReference type="NCBI Taxonomy" id="361279"/>
    <lineage>
        <taxon>Bacteria</taxon>
        <taxon>Bacillati</taxon>
        <taxon>Bacillota</taxon>
        <taxon>Bacilli</taxon>
        <taxon>Bacillales</taxon>
        <taxon>Bacillaceae</taxon>
        <taxon>Terribacillus</taxon>
    </lineage>
</organism>
<evidence type="ECO:0008006" key="4">
    <source>
        <dbReference type="Google" id="ProtNLM"/>
    </source>
</evidence>
<reference evidence="3" key="1">
    <citation type="submission" date="2016-10" db="EMBL/GenBank/DDBJ databases">
        <authorList>
            <person name="Varghese N."/>
            <person name="Submissions S."/>
        </authorList>
    </citation>
    <scope>NUCLEOTIDE SEQUENCE [LARGE SCALE GENOMIC DNA]</scope>
    <source>
        <strain evidence="3">DSM 21620</strain>
    </source>
</reference>
<keyword evidence="1" id="KW-0472">Membrane</keyword>
<dbReference type="Proteomes" id="UP000198666">
    <property type="component" value="Unassembled WGS sequence"/>
</dbReference>
<feature type="transmembrane region" description="Helical" evidence="1">
    <location>
        <begin position="55"/>
        <end position="73"/>
    </location>
</feature>